<dbReference type="Proteomes" id="UP001165960">
    <property type="component" value="Unassembled WGS sequence"/>
</dbReference>
<evidence type="ECO:0000313" key="2">
    <source>
        <dbReference type="Proteomes" id="UP001165960"/>
    </source>
</evidence>
<sequence length="254" mass="28369">MEANYSFNEYMTAIKPSYYAEPVATHDQGPTTHTQQPIVTGTSVIGIKYKDGVMLAADCLASYGSLARFKDVRRLHKVAPTTILGAGGDMSDFQSVQHMLRQLMISESNHDDGHTLGTANIYEYMCRLMYSRRTKMNPLWNSFVIGGVDNGEGFLGFVDLRGTHYTSQTIATGFGAYLAQPILRKATEERDDLLSEEEARKVIDDCLRVLFYRDARSMNKMQIAKITAEGAEISEPFSLETEWGFAEQVRGYGA</sequence>
<keyword evidence="1" id="KW-0378">Hydrolase</keyword>
<evidence type="ECO:0000313" key="1">
    <source>
        <dbReference type="EMBL" id="KAJ9061774.1"/>
    </source>
</evidence>
<dbReference type="EMBL" id="QTSX02005043">
    <property type="protein sequence ID" value="KAJ9061774.1"/>
    <property type="molecule type" value="Genomic_DNA"/>
</dbReference>
<proteinExistence type="predicted"/>
<protein>
    <submittedName>
        <fullName evidence="1">Proteasome subunit beta type-7</fullName>
        <ecNumber evidence="1">3.4.25.1</ecNumber>
    </submittedName>
</protein>
<comment type="caution">
    <text evidence="1">The sequence shown here is derived from an EMBL/GenBank/DDBJ whole genome shotgun (WGS) entry which is preliminary data.</text>
</comment>
<keyword evidence="1" id="KW-0647">Proteasome</keyword>
<organism evidence="1 2">
    <name type="scientific">Entomophthora muscae</name>
    <dbReference type="NCBI Taxonomy" id="34485"/>
    <lineage>
        <taxon>Eukaryota</taxon>
        <taxon>Fungi</taxon>
        <taxon>Fungi incertae sedis</taxon>
        <taxon>Zoopagomycota</taxon>
        <taxon>Entomophthoromycotina</taxon>
        <taxon>Entomophthoromycetes</taxon>
        <taxon>Entomophthorales</taxon>
        <taxon>Entomophthoraceae</taxon>
        <taxon>Entomophthora</taxon>
    </lineage>
</organism>
<reference evidence="1" key="1">
    <citation type="submission" date="2022-04" db="EMBL/GenBank/DDBJ databases">
        <title>Genome of the entomopathogenic fungus Entomophthora muscae.</title>
        <authorList>
            <person name="Elya C."/>
            <person name="Lovett B.R."/>
            <person name="Lee E."/>
            <person name="Macias A.M."/>
            <person name="Hajek A.E."/>
            <person name="De Bivort B.L."/>
            <person name="Kasson M.T."/>
            <person name="De Fine Licht H.H."/>
            <person name="Stajich J.E."/>
        </authorList>
    </citation>
    <scope>NUCLEOTIDE SEQUENCE</scope>
    <source>
        <strain evidence="1">Berkeley</strain>
    </source>
</reference>
<dbReference type="EC" id="3.4.25.1" evidence="1"/>
<accession>A0ACC2SHB9</accession>
<gene>
    <name evidence="1" type="primary">PRE4_1</name>
    <name evidence="1" type="ORF">DSO57_1017354</name>
</gene>
<name>A0ACC2SHB9_9FUNG</name>
<keyword evidence="2" id="KW-1185">Reference proteome</keyword>